<evidence type="ECO:0008006" key="3">
    <source>
        <dbReference type="Google" id="ProtNLM"/>
    </source>
</evidence>
<name>A2DPD1_TRIV3</name>
<protein>
    <recommendedName>
        <fullName evidence="3">LisH domain-containing protein</fullName>
    </recommendedName>
</protein>
<dbReference type="VEuPathDB" id="TrichDB:TVAGG3_0681080"/>
<dbReference type="InParanoid" id="A2DPD1"/>
<sequence>MSQQDAQKRVLITKEAKIDLDRKVDRDIKNAGGNNVIQAKYIREIGKQINNATDAKIDRLKSAPFVHDEEAWQKAFNLVVAYLRRYKMDITLSAIKDEGITVPKETGYQRASDVNGQFRRFDLISANLGALTFRDRVEALAKGVQETPKK</sequence>
<reference evidence="1" key="1">
    <citation type="submission" date="2006-10" db="EMBL/GenBank/DDBJ databases">
        <authorList>
            <person name="Amadeo P."/>
            <person name="Zhao Q."/>
            <person name="Wortman J."/>
            <person name="Fraser-Liggett C."/>
            <person name="Carlton J."/>
        </authorList>
    </citation>
    <scope>NUCLEOTIDE SEQUENCE</scope>
    <source>
        <strain evidence="1">G3</strain>
    </source>
</reference>
<dbReference type="KEGG" id="tva:4775692"/>
<dbReference type="Proteomes" id="UP000001542">
    <property type="component" value="Unassembled WGS sequence"/>
</dbReference>
<evidence type="ECO:0000313" key="1">
    <source>
        <dbReference type="EMBL" id="EAY17675.1"/>
    </source>
</evidence>
<proteinExistence type="predicted"/>
<dbReference type="VEuPathDB" id="TrichDB:TVAG_169870"/>
<keyword evidence="2" id="KW-1185">Reference proteome</keyword>
<organism evidence="1 2">
    <name type="scientific">Trichomonas vaginalis (strain ATCC PRA-98 / G3)</name>
    <dbReference type="NCBI Taxonomy" id="412133"/>
    <lineage>
        <taxon>Eukaryota</taxon>
        <taxon>Metamonada</taxon>
        <taxon>Parabasalia</taxon>
        <taxon>Trichomonadida</taxon>
        <taxon>Trichomonadidae</taxon>
        <taxon>Trichomonas</taxon>
    </lineage>
</organism>
<dbReference type="EMBL" id="DS113227">
    <property type="protein sequence ID" value="EAY17675.1"/>
    <property type="molecule type" value="Genomic_DNA"/>
</dbReference>
<accession>A2DPD1</accession>
<dbReference type="RefSeq" id="XP_001329810.1">
    <property type="nucleotide sequence ID" value="XM_001329775.1"/>
</dbReference>
<reference evidence="1" key="2">
    <citation type="journal article" date="2007" name="Science">
        <title>Draft genome sequence of the sexually transmitted pathogen Trichomonas vaginalis.</title>
        <authorList>
            <person name="Carlton J.M."/>
            <person name="Hirt R.P."/>
            <person name="Silva J.C."/>
            <person name="Delcher A.L."/>
            <person name="Schatz M."/>
            <person name="Zhao Q."/>
            <person name="Wortman J.R."/>
            <person name="Bidwell S.L."/>
            <person name="Alsmark U.C.M."/>
            <person name="Besteiro S."/>
            <person name="Sicheritz-Ponten T."/>
            <person name="Noel C.J."/>
            <person name="Dacks J.B."/>
            <person name="Foster P.G."/>
            <person name="Simillion C."/>
            <person name="Van de Peer Y."/>
            <person name="Miranda-Saavedra D."/>
            <person name="Barton G.J."/>
            <person name="Westrop G.D."/>
            <person name="Mueller S."/>
            <person name="Dessi D."/>
            <person name="Fiori P.L."/>
            <person name="Ren Q."/>
            <person name="Paulsen I."/>
            <person name="Zhang H."/>
            <person name="Bastida-Corcuera F.D."/>
            <person name="Simoes-Barbosa A."/>
            <person name="Brown M.T."/>
            <person name="Hayes R.D."/>
            <person name="Mukherjee M."/>
            <person name="Okumura C.Y."/>
            <person name="Schneider R."/>
            <person name="Smith A.J."/>
            <person name="Vanacova S."/>
            <person name="Villalvazo M."/>
            <person name="Haas B.J."/>
            <person name="Pertea M."/>
            <person name="Feldblyum T.V."/>
            <person name="Utterback T.R."/>
            <person name="Shu C.L."/>
            <person name="Osoegawa K."/>
            <person name="de Jong P.J."/>
            <person name="Hrdy I."/>
            <person name="Horvathova L."/>
            <person name="Zubacova Z."/>
            <person name="Dolezal P."/>
            <person name="Malik S.B."/>
            <person name="Logsdon J.M. Jr."/>
            <person name="Henze K."/>
            <person name="Gupta A."/>
            <person name="Wang C.C."/>
            <person name="Dunne R.L."/>
            <person name="Upcroft J.A."/>
            <person name="Upcroft P."/>
            <person name="White O."/>
            <person name="Salzberg S.L."/>
            <person name="Tang P."/>
            <person name="Chiu C.-H."/>
            <person name="Lee Y.-S."/>
            <person name="Embley T.M."/>
            <person name="Coombs G.H."/>
            <person name="Mottram J.C."/>
            <person name="Tachezy J."/>
            <person name="Fraser-Liggett C.M."/>
            <person name="Johnson P.J."/>
        </authorList>
    </citation>
    <scope>NUCLEOTIDE SEQUENCE [LARGE SCALE GENOMIC DNA]</scope>
    <source>
        <strain evidence="1">G3</strain>
    </source>
</reference>
<gene>
    <name evidence="1" type="ORF">TVAG_169870</name>
</gene>
<dbReference type="AlphaFoldDB" id="A2DPD1"/>
<evidence type="ECO:0000313" key="2">
    <source>
        <dbReference type="Proteomes" id="UP000001542"/>
    </source>
</evidence>